<evidence type="ECO:0000256" key="11">
    <source>
        <dbReference type="ARBA" id="ARBA00066804"/>
    </source>
</evidence>
<dbReference type="RefSeq" id="WP_202767270.1">
    <property type="nucleotide sequence ID" value="NZ_JAESWA010000022.1"/>
</dbReference>
<evidence type="ECO:0000256" key="7">
    <source>
        <dbReference type="ARBA" id="ARBA00023239"/>
    </source>
</evidence>
<dbReference type="Pfam" id="PF04055">
    <property type="entry name" value="Radical_SAM"/>
    <property type="match status" value="1"/>
</dbReference>
<sequence length="394" mass="44492">MIGVSKLLCGAENYGDRLRYVNGANNQRNGVSLGYGPVVVWNCTRTCNLKCVHCYASSDNKKYDGELSTEEGKRFIDELDEFRVPVILFSGGEPLLREDLFELVQYANKYKIRSTISTNGTLIDKDIATKIKNSGVGYVGISLDGVGTSHDEFRRTKGAFNLALNGIRNCKDVNQRVGLRFTINRHNFNQLEDIFHLIKNEDIDRVCFYHLVYSGRGSKMIDEDITHEEARIAMDLIMEKSLELKDKVEILTVDNHADGIYLYLQALKKYPHLAESILKLMKINGGNRSGIAIANVDYYGNVHADQFTWQHTFGNIKDRSFKDIWTDASNPIIGGLKDRKELLKGRCSKCKWINVCNGNLRTRAESITGDFWASDPACYLTDEEIGISDNMGLI</sequence>
<dbReference type="EC" id="4.1.99.26" evidence="11"/>
<dbReference type="NCBIfam" id="TIGR04054">
    <property type="entry name" value="rSAM_NirJ1"/>
    <property type="match status" value="1"/>
</dbReference>
<dbReference type="SFLD" id="SFLDG01385">
    <property type="entry name" value="heme_carboxy_lyase_like"/>
    <property type="match status" value="1"/>
</dbReference>
<evidence type="ECO:0000256" key="2">
    <source>
        <dbReference type="ARBA" id="ARBA00022485"/>
    </source>
</evidence>
<dbReference type="InterPro" id="IPR023885">
    <property type="entry name" value="4Fe4S-binding_SPASM_dom"/>
</dbReference>
<name>A0A937K3R3_9CLOT</name>
<dbReference type="Gene3D" id="3.20.20.70">
    <property type="entry name" value="Aldolase class I"/>
    <property type="match status" value="1"/>
</dbReference>
<evidence type="ECO:0000256" key="3">
    <source>
        <dbReference type="ARBA" id="ARBA00022691"/>
    </source>
</evidence>
<evidence type="ECO:0000259" key="15">
    <source>
        <dbReference type="PROSITE" id="PS51918"/>
    </source>
</evidence>
<keyword evidence="2" id="KW-0004">4Fe-4S</keyword>
<dbReference type="PANTHER" id="PTHR11228:SF7">
    <property type="entry name" value="PQQA PEPTIDE CYCLASE"/>
    <property type="match status" value="1"/>
</dbReference>
<evidence type="ECO:0000256" key="1">
    <source>
        <dbReference type="ARBA" id="ARBA00001966"/>
    </source>
</evidence>
<evidence type="ECO:0000256" key="5">
    <source>
        <dbReference type="ARBA" id="ARBA00023004"/>
    </source>
</evidence>
<evidence type="ECO:0000256" key="8">
    <source>
        <dbReference type="ARBA" id="ARBA00051525"/>
    </source>
</evidence>
<dbReference type="PANTHER" id="PTHR11228">
    <property type="entry name" value="RADICAL SAM DOMAIN PROTEIN"/>
    <property type="match status" value="1"/>
</dbReference>
<dbReference type="SMART" id="SM00729">
    <property type="entry name" value="Elp3"/>
    <property type="match status" value="1"/>
</dbReference>
<dbReference type="SFLD" id="SFLDS00029">
    <property type="entry name" value="Radical_SAM"/>
    <property type="match status" value="1"/>
</dbReference>
<comment type="cofactor">
    <cofactor evidence="1">
        <name>[4Fe-4S] cluster</name>
        <dbReference type="ChEBI" id="CHEBI:49883"/>
    </cofactor>
</comment>
<dbReference type="NCBIfam" id="TIGR04085">
    <property type="entry name" value="rSAM_more_4Fe4S"/>
    <property type="match status" value="1"/>
</dbReference>
<dbReference type="EMBL" id="JAESWA010000022">
    <property type="protein sequence ID" value="MBL4931887.1"/>
    <property type="molecule type" value="Genomic_DNA"/>
</dbReference>
<evidence type="ECO:0000256" key="9">
    <source>
        <dbReference type="ARBA" id="ARBA00051925"/>
    </source>
</evidence>
<dbReference type="Proteomes" id="UP000623681">
    <property type="component" value="Unassembled WGS sequence"/>
</dbReference>
<dbReference type="AlphaFoldDB" id="A0A937K3R3"/>
<dbReference type="InterPro" id="IPR013785">
    <property type="entry name" value="Aldolase_TIM"/>
</dbReference>
<evidence type="ECO:0000256" key="6">
    <source>
        <dbReference type="ARBA" id="ARBA00023014"/>
    </source>
</evidence>
<dbReference type="SFLD" id="SFLDG01386">
    <property type="entry name" value="main_SPASM_domain-containing"/>
    <property type="match status" value="1"/>
</dbReference>
<dbReference type="SFLD" id="SFLDG01067">
    <property type="entry name" value="SPASM/twitch_domain_containing"/>
    <property type="match status" value="1"/>
</dbReference>
<dbReference type="SFLD" id="SFLDF00543">
    <property type="entry name" value="alternative_heme_biosynthesis"/>
    <property type="match status" value="1"/>
</dbReference>
<keyword evidence="5" id="KW-0408">Iron</keyword>
<keyword evidence="4" id="KW-0479">Metal-binding</keyword>
<dbReference type="InterPro" id="IPR006638">
    <property type="entry name" value="Elp3/MiaA/NifB-like_rSAM"/>
</dbReference>
<evidence type="ECO:0000256" key="4">
    <source>
        <dbReference type="ARBA" id="ARBA00022723"/>
    </source>
</evidence>
<dbReference type="CDD" id="cd21123">
    <property type="entry name" value="SPASM_MftC-like"/>
    <property type="match status" value="1"/>
</dbReference>
<evidence type="ECO:0000256" key="12">
    <source>
        <dbReference type="ARBA" id="ARBA00074337"/>
    </source>
</evidence>
<evidence type="ECO:0000256" key="10">
    <source>
        <dbReference type="ARBA" id="ARBA00066739"/>
    </source>
</evidence>
<feature type="domain" description="Radical SAM core" evidence="15">
    <location>
        <begin position="33"/>
        <end position="243"/>
    </location>
</feature>
<dbReference type="FunFam" id="3.20.20.70:FF:000188">
    <property type="entry name" value="Mycofactocin radical SAM maturase MftC"/>
    <property type="match status" value="1"/>
</dbReference>
<comment type="caution">
    <text evidence="16">The sequence shown here is derived from an EMBL/GenBank/DDBJ whole genome shotgun (WGS) entry which is preliminary data.</text>
</comment>
<dbReference type="InterPro" id="IPR007197">
    <property type="entry name" value="rSAM"/>
</dbReference>
<dbReference type="InterPro" id="IPR034480">
    <property type="entry name" value="Heme_synthase-like"/>
</dbReference>
<dbReference type="CDD" id="cd01335">
    <property type="entry name" value="Radical_SAM"/>
    <property type="match status" value="1"/>
</dbReference>
<dbReference type="EC" id="1.3.98.7" evidence="10"/>
<organism evidence="16 17">
    <name type="scientific">Clostridium paridis</name>
    <dbReference type="NCBI Taxonomy" id="2803863"/>
    <lineage>
        <taxon>Bacteria</taxon>
        <taxon>Bacillati</taxon>
        <taxon>Bacillota</taxon>
        <taxon>Clostridia</taxon>
        <taxon>Eubacteriales</taxon>
        <taxon>Clostridiaceae</taxon>
        <taxon>Clostridium</taxon>
    </lineage>
</organism>
<keyword evidence="7" id="KW-0456">Lyase</keyword>
<dbReference type="InterPro" id="IPR050377">
    <property type="entry name" value="Radical_SAM_PqqE_MftC-like"/>
</dbReference>
<dbReference type="GO" id="GO:0003824">
    <property type="term" value="F:catalytic activity"/>
    <property type="evidence" value="ECO:0007669"/>
    <property type="project" value="InterPro"/>
</dbReference>
<protein>
    <recommendedName>
        <fullName evidence="12">Mycofactocin maturase MftC</fullName>
        <ecNumber evidence="10">1.3.98.7</ecNumber>
        <ecNumber evidence="11">4.1.99.26</ecNumber>
    </recommendedName>
    <alternativeName>
        <fullName evidence="14">[Mycofactocin precursor peptide]-pyrrolidinone derivative synthase</fullName>
    </alternativeName>
    <alternativeName>
        <fullName evidence="13">[Mycofactocin precursor peptide]-tyrosine decarboxylase</fullName>
    </alternativeName>
</protein>
<keyword evidence="3" id="KW-0949">S-adenosyl-L-methionine</keyword>
<dbReference type="InterPro" id="IPR023930">
    <property type="entry name" value="NirJ1"/>
</dbReference>
<dbReference type="InterPro" id="IPR058240">
    <property type="entry name" value="rSAM_sf"/>
</dbReference>
<dbReference type="GO" id="GO:0046872">
    <property type="term" value="F:metal ion binding"/>
    <property type="evidence" value="ECO:0007669"/>
    <property type="project" value="UniProtKB-KW"/>
</dbReference>
<comment type="catalytic activity">
    <reaction evidence="8">
        <text>[mycofactocin precursor peptide]-C-terminal glycyl-L-valyl-L-tyrosine + S-adenosyl-L-methionine = [mycofactocin precursor peptide]-C-terminal glycyl-N-{[2-(4-hydroxyphenyl)ethenyl]-3-methylbutanamide} + 5'-deoxyadenosine + L-methionine + CO2</text>
        <dbReference type="Rhea" id="RHEA:65492"/>
        <dbReference type="Rhea" id="RHEA-COMP:16815"/>
        <dbReference type="Rhea" id="RHEA-COMP:16816"/>
        <dbReference type="ChEBI" id="CHEBI:16526"/>
        <dbReference type="ChEBI" id="CHEBI:17319"/>
        <dbReference type="ChEBI" id="CHEBI:57844"/>
        <dbReference type="ChEBI" id="CHEBI:59789"/>
        <dbReference type="ChEBI" id="CHEBI:156515"/>
        <dbReference type="ChEBI" id="CHEBI:156517"/>
        <dbReference type="EC" id="1.3.98.7"/>
    </reaction>
</comment>
<dbReference type="GO" id="GO:0051539">
    <property type="term" value="F:4 iron, 4 sulfur cluster binding"/>
    <property type="evidence" value="ECO:0007669"/>
    <property type="project" value="UniProtKB-KW"/>
</dbReference>
<evidence type="ECO:0000256" key="13">
    <source>
        <dbReference type="ARBA" id="ARBA00077306"/>
    </source>
</evidence>
<keyword evidence="6" id="KW-0411">Iron-sulfur</keyword>
<reference evidence="16" key="1">
    <citation type="submission" date="2021-01" db="EMBL/GenBank/DDBJ databases">
        <title>Genome public.</title>
        <authorList>
            <person name="Liu C."/>
            <person name="Sun Q."/>
        </authorList>
    </citation>
    <scope>NUCLEOTIDE SEQUENCE</scope>
    <source>
        <strain evidence="16">YIM B02565</strain>
    </source>
</reference>
<dbReference type="InterPro" id="IPR034479">
    <property type="entry name" value="AhbC-like"/>
</dbReference>
<evidence type="ECO:0000256" key="14">
    <source>
        <dbReference type="ARBA" id="ARBA00079192"/>
    </source>
</evidence>
<comment type="catalytic activity">
    <reaction evidence="9">
        <text>[mycofactocin precursor peptide]-C-terminal glycyl-N-{[2-(4-hydroxyphenyl)ethenyl]-3-methylbutanamide} + AH2 + S-adenosyl-L-methionine = [mycofactocin precursor peptide]-C-terminal glycyl-N-{5-[(4-hydroxyphenyl)methyl]-4,4-dimethyl-2-oxopyrrolidin-3-yl}acetamide + 5'-deoxyadenosine + L-methionine + A + H(+)</text>
        <dbReference type="Rhea" id="RHEA:65500"/>
        <dbReference type="Rhea" id="RHEA-COMP:16816"/>
        <dbReference type="Rhea" id="RHEA-COMP:16818"/>
        <dbReference type="ChEBI" id="CHEBI:13193"/>
        <dbReference type="ChEBI" id="CHEBI:15378"/>
        <dbReference type="ChEBI" id="CHEBI:17319"/>
        <dbReference type="ChEBI" id="CHEBI:17499"/>
        <dbReference type="ChEBI" id="CHEBI:57844"/>
        <dbReference type="ChEBI" id="CHEBI:59789"/>
        <dbReference type="ChEBI" id="CHEBI:156517"/>
        <dbReference type="ChEBI" id="CHEBI:156518"/>
        <dbReference type="EC" id="4.1.99.26"/>
    </reaction>
</comment>
<proteinExistence type="predicted"/>
<evidence type="ECO:0000313" key="16">
    <source>
        <dbReference type="EMBL" id="MBL4931887.1"/>
    </source>
</evidence>
<accession>A0A937K3R3</accession>
<dbReference type="PIRSF" id="PIRSF037420">
    <property type="entry name" value="PQQ_syn_pqqE"/>
    <property type="match status" value="1"/>
</dbReference>
<dbReference type="SUPFAM" id="SSF102114">
    <property type="entry name" value="Radical SAM enzymes"/>
    <property type="match status" value="1"/>
</dbReference>
<dbReference type="InterPro" id="IPR017200">
    <property type="entry name" value="PqqE-like"/>
</dbReference>
<gene>
    <name evidence="16" type="primary">nirJ1</name>
    <name evidence="16" type="ORF">JK634_08725</name>
</gene>
<evidence type="ECO:0000313" key="17">
    <source>
        <dbReference type="Proteomes" id="UP000623681"/>
    </source>
</evidence>
<dbReference type="GO" id="GO:0006783">
    <property type="term" value="P:heme biosynthetic process"/>
    <property type="evidence" value="ECO:0007669"/>
    <property type="project" value="TreeGrafter"/>
</dbReference>
<keyword evidence="17" id="KW-1185">Reference proteome</keyword>
<dbReference type="PROSITE" id="PS51918">
    <property type="entry name" value="RADICAL_SAM"/>
    <property type="match status" value="1"/>
</dbReference>